<dbReference type="GO" id="GO:0004622">
    <property type="term" value="F:phosphatidylcholine lysophospholipase activity"/>
    <property type="evidence" value="ECO:0007669"/>
    <property type="project" value="TreeGrafter"/>
</dbReference>
<evidence type="ECO:0000259" key="2">
    <source>
        <dbReference type="Pfam" id="PF13472"/>
    </source>
</evidence>
<dbReference type="Pfam" id="PF13472">
    <property type="entry name" value="Lipase_GDSL_2"/>
    <property type="match status" value="1"/>
</dbReference>
<keyword evidence="1" id="KW-0472">Membrane</keyword>
<gene>
    <name evidence="3" type="ORF">UT30_C0027G0007</name>
</gene>
<dbReference type="CDD" id="cd01834">
    <property type="entry name" value="SGNH_hydrolase_like_2"/>
    <property type="match status" value="1"/>
</dbReference>
<dbReference type="InterPro" id="IPR013830">
    <property type="entry name" value="SGNH_hydro"/>
</dbReference>
<evidence type="ECO:0000313" key="4">
    <source>
        <dbReference type="Proteomes" id="UP000033935"/>
    </source>
</evidence>
<evidence type="ECO:0000313" key="3">
    <source>
        <dbReference type="EMBL" id="KKR03523.1"/>
    </source>
</evidence>
<organism evidence="3 4">
    <name type="scientific">Candidatus Uhrbacteria bacterium GW2011_GWF2_39_13</name>
    <dbReference type="NCBI Taxonomy" id="1618995"/>
    <lineage>
        <taxon>Bacteria</taxon>
        <taxon>Candidatus Uhriibacteriota</taxon>
    </lineage>
</organism>
<keyword evidence="1" id="KW-1133">Transmembrane helix</keyword>
<accession>A0A0G0MK36</accession>
<dbReference type="InterPro" id="IPR051532">
    <property type="entry name" value="Ester_Hydrolysis_Enzymes"/>
</dbReference>
<dbReference type="Proteomes" id="UP000033935">
    <property type="component" value="Unassembled WGS sequence"/>
</dbReference>
<dbReference type="Gene3D" id="3.40.50.1110">
    <property type="entry name" value="SGNH hydrolase"/>
    <property type="match status" value="1"/>
</dbReference>
<name>A0A0G0MK36_9BACT</name>
<evidence type="ECO:0000256" key="1">
    <source>
        <dbReference type="SAM" id="Phobius"/>
    </source>
</evidence>
<dbReference type="SUPFAM" id="SSF52266">
    <property type="entry name" value="SGNH hydrolase"/>
    <property type="match status" value="1"/>
</dbReference>
<dbReference type="PANTHER" id="PTHR30383:SF5">
    <property type="entry name" value="SGNH HYDROLASE-TYPE ESTERASE DOMAIN-CONTAINING PROTEIN"/>
    <property type="match status" value="1"/>
</dbReference>
<keyword evidence="1" id="KW-0812">Transmembrane</keyword>
<feature type="transmembrane region" description="Helical" evidence="1">
    <location>
        <begin position="28"/>
        <end position="47"/>
    </location>
</feature>
<feature type="domain" description="SGNH hydrolase-type esterase" evidence="2">
    <location>
        <begin position="62"/>
        <end position="250"/>
    </location>
</feature>
<dbReference type="PANTHER" id="PTHR30383">
    <property type="entry name" value="THIOESTERASE 1/PROTEASE 1/LYSOPHOSPHOLIPASE L1"/>
    <property type="match status" value="1"/>
</dbReference>
<proteinExistence type="predicted"/>
<sequence length="485" mass="55071">MVFTNLAKYVLPLHGTRKKLYSLEKGKITKVIILAVFALTFTDMLFAQKPLGKINGVQKVVFYGDSITQGGWYLYYIQLFYATRFPDMRITIENAGVSGASATTSLPRLESDVLSSKPDIVYIMFGMNDVGRNYYRVSNPNQKTMEAREKSLETYKNKMNETIKRIKASGASPVILTPSPYNQYGMHINVENFVECNEGLIKCAEIAKALALENNSPAVDIHSPMTELLVKYPELKFAARDRIHPGKFGHMIMAYYILLSQNVPGLVCKATIDVKTKSVENIEKCLIKSLEIKDGCIKFMYIPKALPFPVSEEYMEAKRIVPWDSLNQEIIQIKNLADGNYKLLVAGKEIEKFSAEQFERGVNIALLTTPSQKKSNDLRTAVIKKANAESPLRNIAQVNSILQSSSVDPSDTVAANKYFEYFCTKLNDKLKRYYTRLFETYCKNRGKFPELTKKAVDAQKNIFELQKPEPFEIEIVRSINPDRHF</sequence>
<protein>
    <submittedName>
        <fullName evidence="3">Lipolytic enzyme, G-D-S-L</fullName>
    </submittedName>
</protein>
<dbReference type="EMBL" id="LBWG01000027">
    <property type="protein sequence ID" value="KKR03523.1"/>
    <property type="molecule type" value="Genomic_DNA"/>
</dbReference>
<dbReference type="AlphaFoldDB" id="A0A0G0MK36"/>
<dbReference type="InterPro" id="IPR036514">
    <property type="entry name" value="SGNH_hydro_sf"/>
</dbReference>
<reference evidence="3 4" key="1">
    <citation type="journal article" date="2015" name="Nature">
        <title>rRNA introns, odd ribosomes, and small enigmatic genomes across a large radiation of phyla.</title>
        <authorList>
            <person name="Brown C.T."/>
            <person name="Hug L.A."/>
            <person name="Thomas B.C."/>
            <person name="Sharon I."/>
            <person name="Castelle C.J."/>
            <person name="Singh A."/>
            <person name="Wilkins M.J."/>
            <person name="Williams K.H."/>
            <person name="Banfield J.F."/>
        </authorList>
    </citation>
    <scope>NUCLEOTIDE SEQUENCE [LARGE SCALE GENOMIC DNA]</scope>
</reference>
<comment type="caution">
    <text evidence="3">The sequence shown here is derived from an EMBL/GenBank/DDBJ whole genome shotgun (WGS) entry which is preliminary data.</text>
</comment>